<evidence type="ECO:0000313" key="1">
    <source>
        <dbReference type="EMBL" id="OAA50231.1"/>
    </source>
</evidence>
<sequence>MSGVGVLQREEYRVSAIPRPGWTSRFHTSRLACLIAIFMPIARQEISEFGPDAFNNFDFECNYGSPPAGTFDSQGWNPAVPDPAVPNAAKDGSQDPCDTVEDIRVAPGAFWNDHLQNELLDVVTEKAPEPQYKPDETKITVSTSKRAQRCLEKRFRALNIDWSPVENKLRSWSDQGSNLTVEVWFIYKEVQTDSTNKVGKTGRGATKQQLAARDKLVAQQEASGVRPVWKDVYALFECSSFVLPNRGFSCWRDPETKSHRKLDSDTMDKLIDYAEEGHKLETHGDVPDRIREVIYKHEEEEAERKRQKRKASDSLQSIIRICCHGSHDGSCHDPDANSSKVARVARPDVLKLPVPVHKAPELLCKWLCNQVSNERWQSAYQLAGKITVDNGYHLGRMYESQAFYADLLVKGGVLLGIADQFVSRIREWLDSLCSEWTNPVFRKWPSAISLLSLIAAMHAFT</sequence>
<accession>A0A167JGK1</accession>
<keyword evidence="2" id="KW-1185">Reference proteome</keyword>
<comment type="caution">
    <text evidence="1">The sequence shown here is derived from an EMBL/GenBank/DDBJ whole genome shotgun (WGS) entry which is preliminary data.</text>
</comment>
<dbReference type="AlphaFoldDB" id="A0A167JGK1"/>
<dbReference type="EMBL" id="AZHB01000047">
    <property type="protein sequence ID" value="OAA50231.1"/>
    <property type="molecule type" value="Genomic_DNA"/>
</dbReference>
<protein>
    <submittedName>
        <fullName evidence="1">Uncharacterized protein</fullName>
    </submittedName>
</protein>
<gene>
    <name evidence="1" type="ORF">ISF_09361</name>
</gene>
<proteinExistence type="predicted"/>
<dbReference type="GeneID" id="30025653"/>
<name>A0A167JGK1_CORFA</name>
<dbReference type="OrthoDB" id="4232626at2759"/>
<reference evidence="1 2" key="1">
    <citation type="journal article" date="2016" name="Genome Biol. Evol.">
        <title>Divergent and convergent evolution of fungal pathogenicity.</title>
        <authorList>
            <person name="Shang Y."/>
            <person name="Xiao G."/>
            <person name="Zheng P."/>
            <person name="Cen K."/>
            <person name="Zhan S."/>
            <person name="Wang C."/>
        </authorList>
    </citation>
    <scope>NUCLEOTIDE SEQUENCE [LARGE SCALE GENOMIC DNA]</scope>
    <source>
        <strain evidence="1 2">ARSEF 2679</strain>
    </source>
</reference>
<dbReference type="RefSeq" id="XP_018699829.1">
    <property type="nucleotide sequence ID" value="XM_018852964.1"/>
</dbReference>
<evidence type="ECO:0000313" key="2">
    <source>
        <dbReference type="Proteomes" id="UP000076744"/>
    </source>
</evidence>
<dbReference type="Proteomes" id="UP000076744">
    <property type="component" value="Unassembled WGS sequence"/>
</dbReference>
<dbReference type="STRING" id="1081104.A0A167JGK1"/>
<organism evidence="1 2">
    <name type="scientific">Cordyceps fumosorosea (strain ARSEF 2679)</name>
    <name type="common">Isaria fumosorosea</name>
    <dbReference type="NCBI Taxonomy" id="1081104"/>
    <lineage>
        <taxon>Eukaryota</taxon>
        <taxon>Fungi</taxon>
        <taxon>Dikarya</taxon>
        <taxon>Ascomycota</taxon>
        <taxon>Pezizomycotina</taxon>
        <taxon>Sordariomycetes</taxon>
        <taxon>Hypocreomycetidae</taxon>
        <taxon>Hypocreales</taxon>
        <taxon>Cordycipitaceae</taxon>
        <taxon>Cordyceps</taxon>
    </lineage>
</organism>